<feature type="compositionally biased region" description="Polar residues" evidence="1">
    <location>
        <begin position="584"/>
        <end position="598"/>
    </location>
</feature>
<gene>
    <name evidence="2" type="ORF">NCTC13316_02510</name>
</gene>
<feature type="region of interest" description="Disordered" evidence="1">
    <location>
        <begin position="579"/>
        <end position="598"/>
    </location>
</feature>
<dbReference type="AlphaFoldDB" id="A0A378JMU6"/>
<reference evidence="2 3" key="1">
    <citation type="submission" date="2018-06" db="EMBL/GenBank/DDBJ databases">
        <authorList>
            <consortium name="Pathogen Informatics"/>
            <person name="Doyle S."/>
        </authorList>
    </citation>
    <scope>NUCLEOTIDE SEQUENCE [LARGE SCALE GENOMIC DNA]</scope>
    <source>
        <strain evidence="2 3">NCTC13316</strain>
    </source>
</reference>
<dbReference type="RefSeq" id="WP_115331960.1">
    <property type="nucleotide sequence ID" value="NZ_CAAAHP010000006.1"/>
</dbReference>
<protein>
    <submittedName>
        <fullName evidence="2">Uncharacterized protein</fullName>
    </submittedName>
</protein>
<dbReference type="EMBL" id="UGOD01000001">
    <property type="protein sequence ID" value="STX52397.1"/>
    <property type="molecule type" value="Genomic_DNA"/>
</dbReference>
<accession>A0A378JMU6</accession>
<keyword evidence="3" id="KW-1185">Reference proteome</keyword>
<name>A0A378JMU6_9GAMM</name>
<organism evidence="2 3">
    <name type="scientific">Legionella busanensis</name>
    <dbReference type="NCBI Taxonomy" id="190655"/>
    <lineage>
        <taxon>Bacteria</taxon>
        <taxon>Pseudomonadati</taxon>
        <taxon>Pseudomonadota</taxon>
        <taxon>Gammaproteobacteria</taxon>
        <taxon>Legionellales</taxon>
        <taxon>Legionellaceae</taxon>
        <taxon>Legionella</taxon>
    </lineage>
</organism>
<sequence>MHYYFNTPDQIAGDEAYNELNFTKALTHYNRALQTLNHLASQRKFKRNNDYRYALTYVICEIVQTKCDAIKEIIENQEIFNFDSLRKLWTEIPGLINELESVFNEMGDKGKDAIKERIEVNYKLLAEVCDLISEELSDGLEDESLQESDILSALSWLTRSIDYFKRANLPIQMELHLGYLNLLEKAYKCNSDKNHLLQITQYIINNKLLDLPLTSTQALEMLSYQLLVAIKSNDSSSAKYLIKKFGELSSAPDIDRDNYILDDIQSLIDKFTDKQEDDSVKKRKFSKADKISATDKDHYILEDTESLSEKLNAQEKNDSVKKRRLRKADKTSLIAEDGGEAEVIKNSSKQAKNVILEDTGIEEMNVVNQTTENIPTPMNAQPSYPKDLPSVSQTIDRTFFGKNTKTAKKVSFKENDYSYVSPFIKTFEKLSEQFANPEFLANILCLNADFYNKTALPIKNTRLLSRELYESALLIVPNHPVASVRKNINHATIRDNNHYGSQSSFTTDKNPKAIFIEAIEALTMQLEAFTADNIEKINGILNSNVSFVTNNIVSKNIAGRQSAEIAKQIQGRYHYLSTHERNNEQQVPSEQQESLTFR</sequence>
<evidence type="ECO:0000313" key="2">
    <source>
        <dbReference type="EMBL" id="STX52397.1"/>
    </source>
</evidence>
<evidence type="ECO:0000313" key="3">
    <source>
        <dbReference type="Proteomes" id="UP000254794"/>
    </source>
</evidence>
<dbReference type="Proteomes" id="UP000254794">
    <property type="component" value="Unassembled WGS sequence"/>
</dbReference>
<proteinExistence type="predicted"/>
<evidence type="ECO:0000256" key="1">
    <source>
        <dbReference type="SAM" id="MobiDB-lite"/>
    </source>
</evidence>
<dbReference type="OrthoDB" id="5632254at2"/>